<evidence type="ECO:0000256" key="5">
    <source>
        <dbReference type="ARBA" id="ARBA00022719"/>
    </source>
</evidence>
<evidence type="ECO:0000256" key="12">
    <source>
        <dbReference type="SAM" id="Phobius"/>
    </source>
</evidence>
<dbReference type="GO" id="GO:0005789">
    <property type="term" value="C:endoplasmic reticulum membrane"/>
    <property type="evidence" value="ECO:0007669"/>
    <property type="project" value="UniProtKB-SubCell"/>
</dbReference>
<dbReference type="PANTHER" id="PTHR14519:SF8">
    <property type="entry name" value="VITAMIN K EPOXIDE REDUCTASE COMPLEX SUBUNIT 1"/>
    <property type="match status" value="1"/>
</dbReference>
<dbReference type="Gene3D" id="1.20.1440.130">
    <property type="entry name" value="VKOR domain"/>
    <property type="match status" value="1"/>
</dbReference>
<keyword evidence="11" id="KW-0676">Redox-active center</keyword>
<evidence type="ECO:0000256" key="6">
    <source>
        <dbReference type="ARBA" id="ARBA00022824"/>
    </source>
</evidence>
<keyword evidence="8" id="KW-0560">Oxidoreductase</keyword>
<evidence type="ECO:0000256" key="7">
    <source>
        <dbReference type="ARBA" id="ARBA00022989"/>
    </source>
</evidence>
<organism evidence="14 15">
    <name type="scientific">Trichoplax adhaerens</name>
    <name type="common">Trichoplax reptans</name>
    <dbReference type="NCBI Taxonomy" id="10228"/>
    <lineage>
        <taxon>Eukaryota</taxon>
        <taxon>Metazoa</taxon>
        <taxon>Placozoa</taxon>
        <taxon>Uniplacotomia</taxon>
        <taxon>Trichoplacea</taxon>
        <taxon>Trichoplacidae</taxon>
        <taxon>Trichoplax</taxon>
    </lineage>
</organism>
<dbReference type="InterPro" id="IPR038354">
    <property type="entry name" value="VKOR_sf"/>
</dbReference>
<keyword evidence="9 12" id="KW-0472">Membrane</keyword>
<dbReference type="Proteomes" id="UP000009022">
    <property type="component" value="Unassembled WGS sequence"/>
</dbReference>
<evidence type="ECO:0000256" key="4">
    <source>
        <dbReference type="ARBA" id="ARBA00022692"/>
    </source>
</evidence>
<evidence type="ECO:0000259" key="13">
    <source>
        <dbReference type="SMART" id="SM00756"/>
    </source>
</evidence>
<sequence>MSLVGLALSVYALHVETTKESNKNYKAFCDFGASISCSKVFTSKYGKGFGLIAPIFGQHSSLNQPNSIYGIIFYCIQICLAFHHTLKITRIVLAMSLLSCIGSFYLAFVLTFVLHDFCLVCVSTYIVNAVVSFLNFKRM</sequence>
<dbReference type="HOGENOM" id="CLU_105471_0_0_1"/>
<keyword evidence="15" id="KW-1185">Reference proteome</keyword>
<dbReference type="EC" id="1.17.4.4" evidence="3"/>
<dbReference type="InterPro" id="IPR042406">
    <property type="entry name" value="VKORC1/VKORC1L1"/>
</dbReference>
<dbReference type="FunCoup" id="B3RK09">
    <property type="interactions" value="504"/>
</dbReference>
<dbReference type="InParanoid" id="B3RK09"/>
<accession>B3RK09</accession>
<dbReference type="eggNOG" id="ENOG502S4E7">
    <property type="taxonomic scope" value="Eukaryota"/>
</dbReference>
<evidence type="ECO:0000256" key="9">
    <source>
        <dbReference type="ARBA" id="ARBA00023136"/>
    </source>
</evidence>
<keyword evidence="10" id="KW-1015">Disulfide bond</keyword>
<dbReference type="FunFam" id="1.20.1440.130:FF:000001">
    <property type="entry name" value="Vitamin K epoxide reductase complex subunit 1-like 1"/>
    <property type="match status" value="1"/>
</dbReference>
<feature type="transmembrane region" description="Helical" evidence="12">
    <location>
        <begin position="91"/>
        <end position="108"/>
    </location>
</feature>
<dbReference type="GO" id="GO:0048038">
    <property type="term" value="F:quinone binding"/>
    <property type="evidence" value="ECO:0007669"/>
    <property type="project" value="UniProtKB-KW"/>
</dbReference>
<feature type="domain" description="Vitamin K epoxide reductase" evidence="13">
    <location>
        <begin position="2"/>
        <end position="139"/>
    </location>
</feature>
<keyword evidence="5" id="KW-0874">Quinone</keyword>
<protein>
    <recommendedName>
        <fullName evidence="3">vitamin-K-epoxide reductase (warfarin-sensitive)</fullName>
        <ecNumber evidence="3">1.17.4.4</ecNumber>
    </recommendedName>
</protein>
<keyword evidence="6" id="KW-0256">Endoplasmic reticulum</keyword>
<keyword evidence="4 12" id="KW-0812">Transmembrane</keyword>
<dbReference type="GO" id="GO:0042373">
    <property type="term" value="P:vitamin K metabolic process"/>
    <property type="evidence" value="ECO:0000318"/>
    <property type="project" value="GO_Central"/>
</dbReference>
<dbReference type="EMBL" id="DS985241">
    <property type="protein sequence ID" value="EDV28554.1"/>
    <property type="molecule type" value="Genomic_DNA"/>
</dbReference>
<dbReference type="KEGG" id="tad:TRIADDRAFT_6927"/>
<dbReference type="OMA" id="XDVGTAI"/>
<evidence type="ECO:0000256" key="10">
    <source>
        <dbReference type="ARBA" id="ARBA00023157"/>
    </source>
</evidence>
<dbReference type="AlphaFoldDB" id="B3RK09"/>
<name>B3RK09_TRIAD</name>
<dbReference type="CTD" id="6749769"/>
<proteinExistence type="inferred from homology"/>
<feature type="transmembrane region" description="Helical" evidence="12">
    <location>
        <begin position="67"/>
        <end position="84"/>
    </location>
</feature>
<comment type="similarity">
    <text evidence="2">Belongs to the VKOR family.</text>
</comment>
<dbReference type="Pfam" id="PF07884">
    <property type="entry name" value="VKOR"/>
    <property type="match status" value="1"/>
</dbReference>
<dbReference type="CDD" id="cd12917">
    <property type="entry name" value="VKOR_euk"/>
    <property type="match status" value="1"/>
</dbReference>
<reference evidence="14" key="1">
    <citation type="journal article" date="2008" name="Nature">
        <title>The Trichoplax genome and the nature of placozoans.</title>
        <authorList>
            <person name="Srivastava M."/>
            <person name="Begovic E."/>
            <person name="Chapman J."/>
            <person name="Putnam N.H."/>
            <person name="Hellsten U."/>
            <person name="Kawashima T."/>
            <person name="Kuo A."/>
            <person name="Mitros T."/>
            <person name="Salamov A."/>
            <person name="Carpenter M.L."/>
            <person name="Signorovitch A.Y."/>
            <person name="Moreno M.A."/>
            <person name="Kamm K."/>
            <person name="Grimwood J."/>
            <person name="Schmutz J."/>
            <person name="Shapiro H."/>
            <person name="Grigoriev I.V."/>
            <person name="Buss L.W."/>
            <person name="Schierwater B."/>
            <person name="Dellaporta S.L."/>
            <person name="Rokhsar D.S."/>
        </authorList>
    </citation>
    <scope>NUCLEOTIDE SEQUENCE [LARGE SCALE GENOMIC DNA]</scope>
    <source>
        <strain evidence="14">Grell-BS-1999</strain>
    </source>
</reference>
<evidence type="ECO:0000256" key="2">
    <source>
        <dbReference type="ARBA" id="ARBA00006214"/>
    </source>
</evidence>
<dbReference type="SMART" id="SM00756">
    <property type="entry name" value="VKc"/>
    <property type="match status" value="1"/>
</dbReference>
<dbReference type="PANTHER" id="PTHR14519">
    <property type="entry name" value="VITAMIN K EPOXIDE REDUCTASE COMPLEX, SUBUNIT 1"/>
    <property type="match status" value="1"/>
</dbReference>
<evidence type="ECO:0000256" key="8">
    <source>
        <dbReference type="ARBA" id="ARBA00023002"/>
    </source>
</evidence>
<dbReference type="RefSeq" id="XP_002107756.1">
    <property type="nucleotide sequence ID" value="XM_002107720.1"/>
</dbReference>
<dbReference type="InterPro" id="IPR012932">
    <property type="entry name" value="VKOR"/>
</dbReference>
<dbReference type="PhylomeDB" id="B3RK09"/>
<dbReference type="GeneID" id="6749769"/>
<evidence type="ECO:0000256" key="3">
    <source>
        <dbReference type="ARBA" id="ARBA00012278"/>
    </source>
</evidence>
<dbReference type="STRING" id="10228.B3RK09"/>
<evidence type="ECO:0000313" key="14">
    <source>
        <dbReference type="EMBL" id="EDV28554.1"/>
    </source>
</evidence>
<keyword evidence="7 12" id="KW-1133">Transmembrane helix</keyword>
<comment type="subcellular location">
    <subcellularLocation>
        <location evidence="1">Endoplasmic reticulum membrane</location>
        <topology evidence="1">Multi-pass membrane protein</topology>
    </subcellularLocation>
</comment>
<gene>
    <name evidence="14" type="ORF">TRIADDRAFT_6927</name>
</gene>
<dbReference type="GO" id="GO:0047057">
    <property type="term" value="F:vitamin-K-epoxide reductase (warfarin-sensitive) activity"/>
    <property type="evidence" value="ECO:0000318"/>
    <property type="project" value="GO_Central"/>
</dbReference>
<feature type="transmembrane region" description="Helical" evidence="12">
    <location>
        <begin position="114"/>
        <end position="136"/>
    </location>
</feature>
<feature type="non-terminal residue" evidence="14">
    <location>
        <position position="139"/>
    </location>
</feature>
<evidence type="ECO:0000256" key="11">
    <source>
        <dbReference type="ARBA" id="ARBA00023284"/>
    </source>
</evidence>
<evidence type="ECO:0000313" key="15">
    <source>
        <dbReference type="Proteomes" id="UP000009022"/>
    </source>
</evidence>
<evidence type="ECO:0000256" key="1">
    <source>
        <dbReference type="ARBA" id="ARBA00004477"/>
    </source>
</evidence>
<dbReference type="OrthoDB" id="17010at2759"/>